<feature type="modified residue" description="N6-(pyridoxal phosphate)lysine" evidence="8">
    <location>
        <position position="193"/>
    </location>
</feature>
<evidence type="ECO:0000313" key="11">
    <source>
        <dbReference type="Proteomes" id="UP000270616"/>
    </source>
</evidence>
<comment type="catalytic activity">
    <reaction evidence="7">
        <text>L-methionine + H2O = methanethiol + 2-oxobutanoate + NH4(+)</text>
        <dbReference type="Rhea" id="RHEA:23800"/>
        <dbReference type="ChEBI" id="CHEBI:15377"/>
        <dbReference type="ChEBI" id="CHEBI:16007"/>
        <dbReference type="ChEBI" id="CHEBI:16763"/>
        <dbReference type="ChEBI" id="CHEBI:28938"/>
        <dbReference type="ChEBI" id="CHEBI:57844"/>
        <dbReference type="EC" id="4.4.1.11"/>
    </reaction>
    <physiologicalReaction direction="left-to-right" evidence="7">
        <dbReference type="Rhea" id="RHEA:23801"/>
    </physiologicalReaction>
</comment>
<accession>A0A3N4A926</accession>
<dbReference type="PANTHER" id="PTHR11808">
    <property type="entry name" value="TRANS-SULFURATION ENZYME FAMILY MEMBER"/>
    <property type="match status" value="1"/>
</dbReference>
<reference evidence="10 11" key="1">
    <citation type="submission" date="2018-10" db="EMBL/GenBank/DDBJ databases">
        <title>Kocuria sp. M5W7-7, whole genome shotgun sequence.</title>
        <authorList>
            <person name="Tuo L."/>
        </authorList>
    </citation>
    <scope>NUCLEOTIDE SEQUENCE [LARGE SCALE GENOMIC DNA]</scope>
    <source>
        <strain evidence="10 11">M5W7-7</strain>
    </source>
</reference>
<dbReference type="InterPro" id="IPR015424">
    <property type="entry name" value="PyrdxlP-dep_Trfase"/>
</dbReference>
<evidence type="ECO:0000256" key="3">
    <source>
        <dbReference type="ARBA" id="ARBA00022898"/>
    </source>
</evidence>
<name>A0A3N4A926_9MICC</name>
<dbReference type="RefSeq" id="WP_123826228.1">
    <property type="nucleotide sequence ID" value="NZ_RKMF01000015.1"/>
</dbReference>
<protein>
    <recommendedName>
        <fullName evidence="4">homocysteine desulfhydrase</fullName>
        <ecNumber evidence="4">4.4.1.2</ecNumber>
    </recommendedName>
    <alternativeName>
        <fullName evidence="5">Homocysteine desulfhydrase</fullName>
    </alternativeName>
</protein>
<dbReference type="InterPro" id="IPR015421">
    <property type="entry name" value="PyrdxlP-dep_Trfase_major"/>
</dbReference>
<dbReference type="PIRSF" id="PIRSF001434">
    <property type="entry name" value="CGS"/>
    <property type="match status" value="1"/>
</dbReference>
<keyword evidence="10" id="KW-0808">Transferase</keyword>
<dbReference type="Proteomes" id="UP000270616">
    <property type="component" value="Unassembled WGS sequence"/>
</dbReference>
<dbReference type="EC" id="4.4.1.2" evidence="4"/>
<dbReference type="AlphaFoldDB" id="A0A3N4A926"/>
<dbReference type="GO" id="GO:0019346">
    <property type="term" value="P:transsulfuration"/>
    <property type="evidence" value="ECO:0007669"/>
    <property type="project" value="InterPro"/>
</dbReference>
<dbReference type="InterPro" id="IPR015422">
    <property type="entry name" value="PyrdxlP-dep_Trfase_small"/>
</dbReference>
<evidence type="ECO:0000256" key="2">
    <source>
        <dbReference type="ARBA" id="ARBA00009077"/>
    </source>
</evidence>
<evidence type="ECO:0000256" key="1">
    <source>
        <dbReference type="ARBA" id="ARBA00001933"/>
    </source>
</evidence>
<dbReference type="Pfam" id="PF01053">
    <property type="entry name" value="Cys_Met_Meta_PP"/>
    <property type="match status" value="1"/>
</dbReference>
<dbReference type="SUPFAM" id="SSF53383">
    <property type="entry name" value="PLP-dependent transferases"/>
    <property type="match status" value="1"/>
</dbReference>
<keyword evidence="3 8" id="KW-0663">Pyridoxal phosphate</keyword>
<dbReference type="CDD" id="cd00614">
    <property type="entry name" value="CGS_like"/>
    <property type="match status" value="1"/>
</dbReference>
<evidence type="ECO:0000256" key="8">
    <source>
        <dbReference type="PIRSR" id="PIRSR001434-2"/>
    </source>
</evidence>
<comment type="cofactor">
    <cofactor evidence="1 9">
        <name>pyridoxal 5'-phosphate</name>
        <dbReference type="ChEBI" id="CHEBI:597326"/>
    </cofactor>
</comment>
<dbReference type="Gene3D" id="3.90.1150.10">
    <property type="entry name" value="Aspartate Aminotransferase, domain 1"/>
    <property type="match status" value="1"/>
</dbReference>
<comment type="catalytic activity">
    <reaction evidence="6">
        <text>L-homocysteine + H2O = 2-oxobutanoate + hydrogen sulfide + NH4(+) + H(+)</text>
        <dbReference type="Rhea" id="RHEA:14501"/>
        <dbReference type="ChEBI" id="CHEBI:15377"/>
        <dbReference type="ChEBI" id="CHEBI:15378"/>
        <dbReference type="ChEBI" id="CHEBI:16763"/>
        <dbReference type="ChEBI" id="CHEBI:28938"/>
        <dbReference type="ChEBI" id="CHEBI:29919"/>
        <dbReference type="ChEBI" id="CHEBI:58199"/>
        <dbReference type="EC" id="4.4.1.2"/>
    </reaction>
    <physiologicalReaction direction="left-to-right" evidence="6">
        <dbReference type="Rhea" id="RHEA:14502"/>
    </physiologicalReaction>
</comment>
<sequence length="377" mass="40100">MPGFTTRVIHALHDVEKGAVTPPIYPASTFLQPTEGGEGEFEYQRGSNPTRTDAETTLAAVEGSKHAFAFATGMAATGSVLGMLASGDEVIMGLPVYGGNYRWATIELPKRGVTTTFVPDLNQLTEDHFTDSVKMVFLETPTNPTLRVADIRRITDLAHAHGALVVVDNTFLTPYLQRPLELGADLTVQSATKYLGGHGDLLAGVVATNDGDLAATVAQSQVISGGVLSPIDSYRLLQNVKTLGLRLDRQQENTSRIVEALNNHPGVSRVLVPGSFSEDEARIQSEQASGPGAVFAFELADGKDVRKFLAELKVFGFAVSLGGIESLICLPASMTHGAYSAEDRELAQIPDGLLRVAVGIEGAEDLIEDLTRAIDAA</sequence>
<dbReference type="GO" id="GO:0030170">
    <property type="term" value="F:pyridoxal phosphate binding"/>
    <property type="evidence" value="ECO:0007669"/>
    <property type="project" value="InterPro"/>
</dbReference>
<dbReference type="InterPro" id="IPR000277">
    <property type="entry name" value="Cys/Met-Metab_PyrdxlP-dep_enz"/>
</dbReference>
<dbReference type="GO" id="GO:0047982">
    <property type="term" value="F:homocysteine desulfhydrase activity"/>
    <property type="evidence" value="ECO:0007669"/>
    <property type="project" value="UniProtKB-EC"/>
</dbReference>
<dbReference type="Gene3D" id="3.40.640.10">
    <property type="entry name" value="Type I PLP-dependent aspartate aminotransferase-like (Major domain)"/>
    <property type="match status" value="1"/>
</dbReference>
<dbReference type="PROSITE" id="PS00868">
    <property type="entry name" value="CYS_MET_METAB_PP"/>
    <property type="match status" value="1"/>
</dbReference>
<proteinExistence type="inferred from homology"/>
<dbReference type="GO" id="GO:0005737">
    <property type="term" value="C:cytoplasm"/>
    <property type="evidence" value="ECO:0007669"/>
    <property type="project" value="TreeGrafter"/>
</dbReference>
<evidence type="ECO:0000256" key="4">
    <source>
        <dbReference type="ARBA" id="ARBA00047175"/>
    </source>
</evidence>
<evidence type="ECO:0000313" key="10">
    <source>
        <dbReference type="EMBL" id="ROZ62068.1"/>
    </source>
</evidence>
<gene>
    <name evidence="10" type="ORF">EDL96_11445</name>
</gene>
<keyword evidence="11" id="KW-1185">Reference proteome</keyword>
<comment type="similarity">
    <text evidence="2 9">Belongs to the trans-sulfuration enzymes family.</text>
</comment>
<evidence type="ECO:0000256" key="9">
    <source>
        <dbReference type="RuleBase" id="RU362118"/>
    </source>
</evidence>
<evidence type="ECO:0000256" key="5">
    <source>
        <dbReference type="ARBA" id="ARBA00047199"/>
    </source>
</evidence>
<dbReference type="OrthoDB" id="9780685at2"/>
<evidence type="ECO:0000256" key="7">
    <source>
        <dbReference type="ARBA" id="ARBA00052699"/>
    </source>
</evidence>
<dbReference type="EMBL" id="RKMF01000015">
    <property type="protein sequence ID" value="ROZ62068.1"/>
    <property type="molecule type" value="Genomic_DNA"/>
</dbReference>
<dbReference type="GO" id="GO:0018826">
    <property type="term" value="F:methionine gamma-lyase activity"/>
    <property type="evidence" value="ECO:0007669"/>
    <property type="project" value="UniProtKB-EC"/>
</dbReference>
<evidence type="ECO:0000256" key="6">
    <source>
        <dbReference type="ARBA" id="ARBA00048780"/>
    </source>
</evidence>
<organism evidence="10 11">
    <name type="scientific">Kocuria soli</name>
    <dbReference type="NCBI Taxonomy" id="2485125"/>
    <lineage>
        <taxon>Bacteria</taxon>
        <taxon>Bacillati</taxon>
        <taxon>Actinomycetota</taxon>
        <taxon>Actinomycetes</taxon>
        <taxon>Micrococcales</taxon>
        <taxon>Micrococcaceae</taxon>
        <taxon>Kocuria</taxon>
    </lineage>
</organism>
<dbReference type="FunFam" id="3.40.640.10:FF:000046">
    <property type="entry name" value="Cystathionine gamma-lyase"/>
    <property type="match status" value="1"/>
</dbReference>
<comment type="caution">
    <text evidence="10">The sequence shown here is derived from an EMBL/GenBank/DDBJ whole genome shotgun (WGS) entry which is preliminary data.</text>
</comment>
<dbReference type="InterPro" id="IPR054542">
    <property type="entry name" value="Cys_met_metab_PP"/>
</dbReference>
<dbReference type="GO" id="GO:0016740">
    <property type="term" value="F:transferase activity"/>
    <property type="evidence" value="ECO:0007669"/>
    <property type="project" value="UniProtKB-KW"/>
</dbReference>